<feature type="domain" description="NAD-dependent epimerase/dehydratase" evidence="11">
    <location>
        <begin position="4"/>
        <end position="252"/>
    </location>
</feature>
<comment type="caution">
    <text evidence="12">The sequence shown here is derived from an EMBL/GenBank/DDBJ whole genome shotgun (WGS) entry which is preliminary data.</text>
</comment>
<keyword evidence="13" id="KW-1185">Reference proteome</keyword>
<evidence type="ECO:0000256" key="7">
    <source>
        <dbReference type="ARBA" id="ARBA00023027"/>
    </source>
</evidence>
<evidence type="ECO:0000256" key="8">
    <source>
        <dbReference type="ARBA" id="ARBA00023235"/>
    </source>
</evidence>
<dbReference type="GO" id="GO:0006012">
    <property type="term" value="P:galactose metabolic process"/>
    <property type="evidence" value="ECO:0007669"/>
    <property type="project" value="InterPro"/>
</dbReference>
<dbReference type="CDD" id="cd05247">
    <property type="entry name" value="UDP_G4E_1_SDR_e"/>
    <property type="match status" value="1"/>
</dbReference>
<dbReference type="PANTHER" id="PTHR43725">
    <property type="entry name" value="UDP-GLUCOSE 4-EPIMERASE"/>
    <property type="match status" value="1"/>
</dbReference>
<dbReference type="Pfam" id="PF01370">
    <property type="entry name" value="Epimerase"/>
    <property type="match status" value="1"/>
</dbReference>
<evidence type="ECO:0000313" key="12">
    <source>
        <dbReference type="EMBL" id="GHD52964.1"/>
    </source>
</evidence>
<evidence type="ECO:0000256" key="5">
    <source>
        <dbReference type="ARBA" id="ARBA00013189"/>
    </source>
</evidence>
<dbReference type="Proteomes" id="UP000630353">
    <property type="component" value="Unassembled WGS sequence"/>
</dbReference>
<dbReference type="AlphaFoldDB" id="A0A919CQ71"/>
<dbReference type="RefSeq" id="WP_189990791.1">
    <property type="nucleotide sequence ID" value="NZ_BMZS01000006.1"/>
</dbReference>
<dbReference type="InterPro" id="IPR001509">
    <property type="entry name" value="Epimerase_deHydtase"/>
</dbReference>
<dbReference type="EMBL" id="BMZS01000006">
    <property type="protein sequence ID" value="GHD52964.1"/>
    <property type="molecule type" value="Genomic_DNA"/>
</dbReference>
<organism evidence="12 13">
    <name type="scientific">Thalassobaculum fulvum</name>
    <dbReference type="NCBI Taxonomy" id="1633335"/>
    <lineage>
        <taxon>Bacteria</taxon>
        <taxon>Pseudomonadati</taxon>
        <taxon>Pseudomonadota</taxon>
        <taxon>Alphaproteobacteria</taxon>
        <taxon>Rhodospirillales</taxon>
        <taxon>Thalassobaculaceae</taxon>
        <taxon>Thalassobaculum</taxon>
    </lineage>
</organism>
<comment type="catalytic activity">
    <reaction evidence="1 10">
        <text>UDP-alpha-D-glucose = UDP-alpha-D-galactose</text>
        <dbReference type="Rhea" id="RHEA:22168"/>
        <dbReference type="ChEBI" id="CHEBI:58885"/>
        <dbReference type="ChEBI" id="CHEBI:66914"/>
        <dbReference type="EC" id="5.1.3.2"/>
    </reaction>
</comment>
<dbReference type="PANTHER" id="PTHR43725:SF53">
    <property type="entry name" value="UDP-ARABINOSE 4-EPIMERASE 1"/>
    <property type="match status" value="1"/>
</dbReference>
<dbReference type="InterPro" id="IPR005886">
    <property type="entry name" value="UDP_G4E"/>
</dbReference>
<dbReference type="GO" id="GO:0003978">
    <property type="term" value="F:UDP-glucose 4-epimerase activity"/>
    <property type="evidence" value="ECO:0007669"/>
    <property type="project" value="UniProtKB-UniRule"/>
</dbReference>
<dbReference type="EC" id="5.1.3.2" evidence="5 10"/>
<evidence type="ECO:0000256" key="9">
    <source>
        <dbReference type="ARBA" id="ARBA00023277"/>
    </source>
</evidence>
<accession>A0A919CQ71</accession>
<evidence type="ECO:0000313" key="13">
    <source>
        <dbReference type="Proteomes" id="UP000630353"/>
    </source>
</evidence>
<dbReference type="SUPFAM" id="SSF51735">
    <property type="entry name" value="NAD(P)-binding Rossmann-fold domains"/>
    <property type="match status" value="1"/>
</dbReference>
<name>A0A919CQ71_9PROT</name>
<keyword evidence="9 10" id="KW-0119">Carbohydrate metabolism</keyword>
<protein>
    <recommendedName>
        <fullName evidence="6 10">UDP-glucose 4-epimerase</fullName>
        <ecNumber evidence="5 10">5.1.3.2</ecNumber>
    </recommendedName>
</protein>
<keyword evidence="8 10" id="KW-0413">Isomerase</keyword>
<dbReference type="InterPro" id="IPR036291">
    <property type="entry name" value="NAD(P)-bd_dom_sf"/>
</dbReference>
<evidence type="ECO:0000256" key="2">
    <source>
        <dbReference type="ARBA" id="ARBA00001911"/>
    </source>
</evidence>
<gene>
    <name evidence="12" type="ORF">GCM10017083_28990</name>
</gene>
<dbReference type="NCBIfam" id="TIGR01179">
    <property type="entry name" value="galE"/>
    <property type="match status" value="1"/>
</dbReference>
<comment type="cofactor">
    <cofactor evidence="2 10">
        <name>NAD(+)</name>
        <dbReference type="ChEBI" id="CHEBI:57540"/>
    </cofactor>
</comment>
<dbReference type="Gene3D" id="3.90.25.10">
    <property type="entry name" value="UDP-galactose 4-epimerase, domain 1"/>
    <property type="match status" value="1"/>
</dbReference>
<evidence type="ECO:0000259" key="11">
    <source>
        <dbReference type="Pfam" id="PF01370"/>
    </source>
</evidence>
<dbReference type="Gene3D" id="3.40.50.720">
    <property type="entry name" value="NAD(P)-binding Rossmann-like Domain"/>
    <property type="match status" value="1"/>
</dbReference>
<proteinExistence type="inferred from homology"/>
<keyword evidence="7 10" id="KW-0520">NAD</keyword>
<evidence type="ECO:0000256" key="1">
    <source>
        <dbReference type="ARBA" id="ARBA00000083"/>
    </source>
</evidence>
<reference evidence="12" key="1">
    <citation type="journal article" date="2014" name="Int. J. Syst. Evol. Microbiol.">
        <title>Complete genome sequence of Corynebacterium casei LMG S-19264T (=DSM 44701T), isolated from a smear-ripened cheese.</title>
        <authorList>
            <consortium name="US DOE Joint Genome Institute (JGI-PGF)"/>
            <person name="Walter F."/>
            <person name="Albersmeier A."/>
            <person name="Kalinowski J."/>
            <person name="Ruckert C."/>
        </authorList>
    </citation>
    <scope>NUCLEOTIDE SEQUENCE</scope>
    <source>
        <strain evidence="12">KCTC 42651</strain>
    </source>
</reference>
<comment type="subunit">
    <text evidence="10">Homodimer.</text>
</comment>
<sequence length="332" mass="35650">MARILVTGGAGYVGSHACKALARAGHEPVALDNLAQGDRSLVRWGPFEVGDITDPAGLDAVFRRYSPEAVMHFAAVTNVGESVENPDLYFRTNVDGTVTLLEAMERHRVDVLVFSSSCAVYGAPDAVPVSEDHRLAPVTPYGASKLMVERILSDFGQTRGLRSLSLRYFNAAGADPDGETGEIHDPETHAVPLLLMAATGRLPRFDIFGSDYPTPDGSAIRDYVHVSDLADAHVCALDHLLRGGGSAVVNLGTGRGTSVLQLIEAVERTTGRPVPHRLQPRRVGDPPILVADPGRAGTLLGWRPRFLEMADIIATAHAWMERPVGVRRTARG</sequence>
<evidence type="ECO:0000256" key="4">
    <source>
        <dbReference type="ARBA" id="ARBA00007637"/>
    </source>
</evidence>
<comment type="pathway">
    <text evidence="3 10">Carbohydrate metabolism; galactose metabolism.</text>
</comment>
<evidence type="ECO:0000256" key="3">
    <source>
        <dbReference type="ARBA" id="ARBA00004947"/>
    </source>
</evidence>
<evidence type="ECO:0000256" key="10">
    <source>
        <dbReference type="RuleBase" id="RU366046"/>
    </source>
</evidence>
<evidence type="ECO:0000256" key="6">
    <source>
        <dbReference type="ARBA" id="ARBA00018569"/>
    </source>
</evidence>
<comment type="similarity">
    <text evidence="4 10">Belongs to the NAD(P)-dependent epimerase/dehydratase family.</text>
</comment>
<reference evidence="12" key="2">
    <citation type="submission" date="2020-09" db="EMBL/GenBank/DDBJ databases">
        <authorList>
            <person name="Sun Q."/>
            <person name="Kim S."/>
        </authorList>
    </citation>
    <scope>NUCLEOTIDE SEQUENCE</scope>
    <source>
        <strain evidence="12">KCTC 42651</strain>
    </source>
</reference>